<evidence type="ECO:0000313" key="2">
    <source>
        <dbReference type="EMBL" id="GGU66208.1"/>
    </source>
</evidence>
<reference evidence="2" key="2">
    <citation type="submission" date="2020-09" db="EMBL/GenBank/DDBJ databases">
        <authorList>
            <person name="Sun Q."/>
            <person name="Ohkuma M."/>
        </authorList>
    </citation>
    <scope>NUCLEOTIDE SEQUENCE</scope>
    <source>
        <strain evidence="2">JCM 4391</strain>
    </source>
</reference>
<dbReference type="EMBL" id="BMTP01000027">
    <property type="protein sequence ID" value="GGU66208.1"/>
    <property type="molecule type" value="Genomic_DNA"/>
</dbReference>
<keyword evidence="3" id="KW-1185">Reference proteome</keyword>
<feature type="region of interest" description="Disordered" evidence="1">
    <location>
        <begin position="1"/>
        <end position="26"/>
    </location>
</feature>
<proteinExistence type="predicted"/>
<accession>A0A918I3Z4</accession>
<evidence type="ECO:0000256" key="1">
    <source>
        <dbReference type="SAM" id="MobiDB-lite"/>
    </source>
</evidence>
<reference evidence="2" key="1">
    <citation type="journal article" date="2014" name="Int. J. Syst. Evol. Microbiol.">
        <title>Complete genome sequence of Corynebacterium casei LMG S-19264T (=DSM 44701T), isolated from a smear-ripened cheese.</title>
        <authorList>
            <consortium name="US DOE Joint Genome Institute (JGI-PGF)"/>
            <person name="Walter F."/>
            <person name="Albersmeier A."/>
            <person name="Kalinowski J."/>
            <person name="Ruckert C."/>
        </authorList>
    </citation>
    <scope>NUCLEOTIDE SEQUENCE</scope>
    <source>
        <strain evidence="2">JCM 4391</strain>
    </source>
</reference>
<gene>
    <name evidence="2" type="ORF">GCM10010274_63480</name>
</gene>
<name>A0A918I3Z4_9ACTN</name>
<dbReference type="Proteomes" id="UP000636661">
    <property type="component" value="Unassembled WGS sequence"/>
</dbReference>
<comment type="caution">
    <text evidence="2">The sequence shown here is derived from an EMBL/GenBank/DDBJ whole genome shotgun (WGS) entry which is preliminary data.</text>
</comment>
<protein>
    <submittedName>
        <fullName evidence="2">Uncharacterized protein</fullName>
    </submittedName>
</protein>
<organism evidence="2 3">
    <name type="scientific">Streptomyces lavendofoliae</name>
    <dbReference type="NCBI Taxonomy" id="67314"/>
    <lineage>
        <taxon>Bacteria</taxon>
        <taxon>Bacillati</taxon>
        <taxon>Actinomycetota</taxon>
        <taxon>Actinomycetes</taxon>
        <taxon>Kitasatosporales</taxon>
        <taxon>Streptomycetaceae</taxon>
        <taxon>Streptomyces</taxon>
    </lineage>
</organism>
<sequence length="45" mass="4703">MLLNPSTAETPDQAEEARQPGRNTAAGNVTACNWYTAADGTTCTC</sequence>
<dbReference type="RefSeq" id="WP_189554715.1">
    <property type="nucleotide sequence ID" value="NZ_BMTP01000027.1"/>
</dbReference>
<feature type="compositionally biased region" description="Polar residues" evidence="1">
    <location>
        <begin position="1"/>
        <end position="10"/>
    </location>
</feature>
<evidence type="ECO:0000313" key="3">
    <source>
        <dbReference type="Proteomes" id="UP000636661"/>
    </source>
</evidence>
<dbReference type="AlphaFoldDB" id="A0A918I3Z4"/>